<gene>
    <name evidence="7" type="ORF">Egran_02850</name>
</gene>
<dbReference type="Pfam" id="PF22437">
    <property type="entry name" value="DBF4_BRCT"/>
    <property type="match status" value="1"/>
</dbReference>
<dbReference type="PANTHER" id="PTHR15375">
    <property type="entry name" value="ACTIVATOR OF S-PHASE KINASE-RELATED"/>
    <property type="match status" value="1"/>
</dbReference>
<keyword evidence="3" id="KW-0862">Zinc</keyword>
<feature type="region of interest" description="Disordered" evidence="5">
    <location>
        <begin position="517"/>
        <end position="545"/>
    </location>
</feature>
<dbReference type="InterPro" id="IPR051590">
    <property type="entry name" value="Replication_Regulatory_Kinase"/>
</dbReference>
<dbReference type="SMART" id="SM00586">
    <property type="entry name" value="ZnF_DBF"/>
    <property type="match status" value="1"/>
</dbReference>
<feature type="compositionally biased region" description="Basic and acidic residues" evidence="5">
    <location>
        <begin position="648"/>
        <end position="669"/>
    </location>
</feature>
<feature type="compositionally biased region" description="Basic and acidic residues" evidence="5">
    <location>
        <begin position="466"/>
        <end position="479"/>
    </location>
</feature>
<dbReference type="EMBL" id="NPHW01003571">
    <property type="protein sequence ID" value="OXV09378.1"/>
    <property type="molecule type" value="Genomic_DNA"/>
</dbReference>
<dbReference type="Proteomes" id="UP000243515">
    <property type="component" value="Unassembled WGS sequence"/>
</dbReference>
<evidence type="ECO:0000256" key="3">
    <source>
        <dbReference type="ARBA" id="ARBA00022833"/>
    </source>
</evidence>
<keyword evidence="2 4" id="KW-0863">Zinc-finger</keyword>
<feature type="non-terminal residue" evidence="7">
    <location>
        <position position="1"/>
    </location>
</feature>
<feature type="compositionally biased region" description="Polar residues" evidence="5">
    <location>
        <begin position="373"/>
        <end position="390"/>
    </location>
</feature>
<feature type="compositionally biased region" description="Polar residues" evidence="5">
    <location>
        <begin position="632"/>
        <end position="644"/>
    </location>
</feature>
<dbReference type="GO" id="GO:0003676">
    <property type="term" value="F:nucleic acid binding"/>
    <property type="evidence" value="ECO:0007669"/>
    <property type="project" value="InterPro"/>
</dbReference>
<dbReference type="PANTHER" id="PTHR15375:SF26">
    <property type="entry name" value="PROTEIN CHIFFON"/>
    <property type="match status" value="1"/>
</dbReference>
<evidence type="ECO:0000256" key="2">
    <source>
        <dbReference type="ARBA" id="ARBA00022771"/>
    </source>
</evidence>
<dbReference type="GO" id="GO:0010571">
    <property type="term" value="P:positive regulation of nuclear cell cycle DNA replication"/>
    <property type="evidence" value="ECO:0007669"/>
    <property type="project" value="TreeGrafter"/>
</dbReference>
<feature type="domain" description="DBF4-type" evidence="6">
    <location>
        <begin position="690"/>
        <end position="739"/>
    </location>
</feature>
<dbReference type="GO" id="GO:0008270">
    <property type="term" value="F:zinc ion binding"/>
    <property type="evidence" value="ECO:0007669"/>
    <property type="project" value="UniProtKB-KW"/>
</dbReference>
<dbReference type="PROSITE" id="PS51265">
    <property type="entry name" value="ZF_DBF4"/>
    <property type="match status" value="1"/>
</dbReference>
<feature type="compositionally biased region" description="Basic and acidic residues" evidence="5">
    <location>
        <begin position="147"/>
        <end position="158"/>
    </location>
</feature>
<dbReference type="OrthoDB" id="21380at2759"/>
<dbReference type="GO" id="GO:0031431">
    <property type="term" value="C:Dbf4-dependent protein kinase complex"/>
    <property type="evidence" value="ECO:0007669"/>
    <property type="project" value="TreeGrafter"/>
</dbReference>
<feature type="region of interest" description="Disordered" evidence="5">
    <location>
        <begin position="617"/>
        <end position="697"/>
    </location>
</feature>
<feature type="compositionally biased region" description="Basic and acidic residues" evidence="5">
    <location>
        <begin position="677"/>
        <end position="697"/>
    </location>
</feature>
<dbReference type="InterPro" id="IPR038545">
    <property type="entry name" value="Znf_DBF_sf"/>
</dbReference>
<organism evidence="7 8">
    <name type="scientific">Elaphomyces granulatus</name>
    <dbReference type="NCBI Taxonomy" id="519963"/>
    <lineage>
        <taxon>Eukaryota</taxon>
        <taxon>Fungi</taxon>
        <taxon>Dikarya</taxon>
        <taxon>Ascomycota</taxon>
        <taxon>Pezizomycotina</taxon>
        <taxon>Eurotiomycetes</taxon>
        <taxon>Eurotiomycetidae</taxon>
        <taxon>Eurotiales</taxon>
        <taxon>Elaphomycetaceae</taxon>
        <taxon>Elaphomyces</taxon>
    </lineage>
</organism>
<accession>A0A232LZB6</accession>
<feature type="compositionally biased region" description="Basic and acidic residues" evidence="5">
    <location>
        <begin position="321"/>
        <end position="340"/>
    </location>
</feature>
<protein>
    <recommendedName>
        <fullName evidence="6">DBF4-type domain-containing protein</fullName>
    </recommendedName>
</protein>
<dbReference type="Pfam" id="PF08630">
    <property type="entry name" value="Dfp1_Him1_M"/>
    <property type="match status" value="1"/>
</dbReference>
<evidence type="ECO:0000259" key="6">
    <source>
        <dbReference type="PROSITE" id="PS51265"/>
    </source>
</evidence>
<evidence type="ECO:0000256" key="5">
    <source>
        <dbReference type="SAM" id="MobiDB-lite"/>
    </source>
</evidence>
<dbReference type="FunFam" id="6.10.250.3410:FF:000001">
    <property type="entry name" value="Protein DBF4 homolog A"/>
    <property type="match status" value="1"/>
</dbReference>
<keyword evidence="1" id="KW-0479">Metal-binding</keyword>
<evidence type="ECO:0000313" key="7">
    <source>
        <dbReference type="EMBL" id="OXV09378.1"/>
    </source>
</evidence>
<feature type="compositionally biased region" description="Polar residues" evidence="5">
    <location>
        <begin position="96"/>
        <end position="105"/>
    </location>
</feature>
<dbReference type="InterPro" id="IPR013939">
    <property type="entry name" value="Regulatory_Dfp1/Him1"/>
</dbReference>
<keyword evidence="8" id="KW-1185">Reference proteome</keyword>
<feature type="region of interest" description="Disordered" evidence="5">
    <location>
        <begin position="273"/>
        <end position="340"/>
    </location>
</feature>
<sequence>LFLVNNNTRLLCWRSLICGDSHESPWFHPEYPSILLRSHFSLSLSFLLISLNIYSMCGASFAHPFSGPLPLPGLYPQSFPSHCDPMAAVFVPPSPQTTSAMSSRRTPLANVPNGTNSPHRGSLVATKRSRTGSQLDIPFGQPPPKRQLIDRDDTDSRSPIKTRPSFSQGNETKVFLRRTTQPTAFEKKLVAARDKEKLSQSKGSKYEKAPVETLDTVRQWQKHYRKAFPQFVFYFDSIQEDLRHQCSKQVTVLGASEEKFFSRLVTHVVTSRSIPPEVDSPSSIESSIARRPTDGSPRTVNPSLLERPNEPHPHLSSKPKSLNDRRPETDARRDQNNDVLHRARQMGMKIWALEKLQRMITTINDGDSIASHGRSNNGSASARTRDTNLSQVLRNERLNGSLNRDPSASMKDILMFKGPFIYVHDIEEKTRPVMVREYSRVTRRQDGAWPQFRSAPLGKCPFLDEQPSKKTLREKDKKPAVQAQPNAENKAKPMHPPELRVEKKVVQGVNEPNEYRVEEKGQAPKQVEQPPKAVITRPPSPRKSSESFIIPSLTHTGPFHLGREPAASGVQPSNITSAIRSQMISSTAAAPGTKGTVSKEVHELKRKVLTKNNAGISMATGLSSHPRAEASRTLNPVVGTSNRSNKYKMPEKLGQIHEEDTTHSEDNGNKKPNTANRKVDGPKKNKENRKDPKPGYCENCREKFDDFDEHIATRKHRKFAATASNWAELDTLLYELQQPLKEYDYV</sequence>
<dbReference type="AlphaFoldDB" id="A0A232LZB6"/>
<feature type="region of interest" description="Disordered" evidence="5">
    <location>
        <begin position="94"/>
        <end position="178"/>
    </location>
</feature>
<evidence type="ECO:0000313" key="8">
    <source>
        <dbReference type="Proteomes" id="UP000243515"/>
    </source>
</evidence>
<feature type="region of interest" description="Disordered" evidence="5">
    <location>
        <begin position="459"/>
        <end position="499"/>
    </location>
</feature>
<proteinExistence type="predicted"/>
<dbReference type="GO" id="GO:1901987">
    <property type="term" value="P:regulation of cell cycle phase transition"/>
    <property type="evidence" value="ECO:0007669"/>
    <property type="project" value="TreeGrafter"/>
</dbReference>
<evidence type="ECO:0000256" key="4">
    <source>
        <dbReference type="PROSITE-ProRule" id="PRU00600"/>
    </source>
</evidence>
<dbReference type="Gene3D" id="3.40.50.10190">
    <property type="entry name" value="BRCT domain"/>
    <property type="match status" value="2"/>
</dbReference>
<feature type="compositionally biased region" description="Basic and acidic residues" evidence="5">
    <location>
        <begin position="489"/>
        <end position="499"/>
    </location>
</feature>
<dbReference type="Gene3D" id="6.10.250.3410">
    <property type="entry name" value="DBF zinc finger"/>
    <property type="match status" value="1"/>
</dbReference>
<dbReference type="SUPFAM" id="SSF52113">
    <property type="entry name" value="BRCT domain"/>
    <property type="match status" value="1"/>
</dbReference>
<evidence type="ECO:0000256" key="1">
    <source>
        <dbReference type="ARBA" id="ARBA00022723"/>
    </source>
</evidence>
<dbReference type="InterPro" id="IPR055116">
    <property type="entry name" value="DBF4_BRCT"/>
</dbReference>
<name>A0A232LZB6_9EURO</name>
<reference evidence="7 8" key="1">
    <citation type="journal article" date="2015" name="Environ. Microbiol.">
        <title>Metagenome sequence of Elaphomyces granulatus from sporocarp tissue reveals Ascomycota ectomycorrhizal fingerprints of genome expansion and a Proteobacteria-rich microbiome.</title>
        <authorList>
            <person name="Quandt C.A."/>
            <person name="Kohler A."/>
            <person name="Hesse C.N."/>
            <person name="Sharpton T.J."/>
            <person name="Martin F."/>
            <person name="Spatafora J.W."/>
        </authorList>
    </citation>
    <scope>NUCLEOTIDE SEQUENCE [LARGE SCALE GENOMIC DNA]</scope>
    <source>
        <strain evidence="7 8">OSC145934</strain>
    </source>
</reference>
<dbReference type="Pfam" id="PF07535">
    <property type="entry name" value="zf-DBF"/>
    <property type="match status" value="1"/>
</dbReference>
<feature type="region of interest" description="Disordered" evidence="5">
    <location>
        <begin position="366"/>
        <end position="390"/>
    </location>
</feature>
<dbReference type="InterPro" id="IPR036420">
    <property type="entry name" value="BRCT_dom_sf"/>
</dbReference>
<comment type="caution">
    <text evidence="7">The sequence shown here is derived from an EMBL/GenBank/DDBJ whole genome shotgun (WGS) entry which is preliminary data.</text>
</comment>
<dbReference type="InterPro" id="IPR006572">
    <property type="entry name" value="Znf_DBF"/>
</dbReference>
<dbReference type="GO" id="GO:0043539">
    <property type="term" value="F:protein serine/threonine kinase activator activity"/>
    <property type="evidence" value="ECO:0007669"/>
    <property type="project" value="TreeGrafter"/>
</dbReference>